<organism evidence="1 2">
    <name type="scientific">Candidatus Methanogaster sp</name>
    <dbReference type="NCBI Taxonomy" id="3386292"/>
    <lineage>
        <taxon>Archaea</taxon>
        <taxon>Methanobacteriati</taxon>
        <taxon>Methanobacteriota</taxon>
        <taxon>Stenosarchaea group</taxon>
        <taxon>Methanomicrobia</taxon>
        <taxon>Methanosarcinales</taxon>
        <taxon>ANME-2 cluster</taxon>
        <taxon>Candidatus Methanogasteraceae</taxon>
        <taxon>Candidatus Methanogaster</taxon>
    </lineage>
</organism>
<sequence>MNAETYLMDLKIKLTVSSFIQSVEIIDERIVLSDRGYFRARLILANSDFLEISEYFVCEDEECFPKAYRYQWMDKEQKQLIKRWDNAEHFPGLPGFPCHIHLGREDNVQPSRPINSLELIDIIEEEIKDKQLVLCI</sequence>
<evidence type="ECO:0000313" key="1">
    <source>
        <dbReference type="EMBL" id="PXF59448.1"/>
    </source>
</evidence>
<dbReference type="Proteomes" id="UP000248329">
    <property type="component" value="Unassembled WGS sequence"/>
</dbReference>
<accession>A0AC61L180</accession>
<evidence type="ECO:0000313" key="2">
    <source>
        <dbReference type="Proteomes" id="UP000248329"/>
    </source>
</evidence>
<proteinExistence type="predicted"/>
<gene>
    <name evidence="1" type="ORF">C4B59_11585</name>
</gene>
<reference evidence="1" key="1">
    <citation type="submission" date="2018-01" db="EMBL/GenBank/DDBJ databases">
        <authorList>
            <person name="Krukenberg V."/>
        </authorList>
    </citation>
    <scope>NUCLEOTIDE SEQUENCE</scope>
    <source>
        <strain evidence="1">E20ANME2</strain>
    </source>
</reference>
<comment type="caution">
    <text evidence="1">The sequence shown here is derived from an EMBL/GenBank/DDBJ whole genome shotgun (WGS) entry which is preliminary data.</text>
</comment>
<name>A0AC61L180_9EURY</name>
<protein>
    <submittedName>
        <fullName evidence="1">Uncharacterized protein</fullName>
    </submittedName>
</protein>
<dbReference type="EMBL" id="PQXF01000025">
    <property type="protein sequence ID" value="PXF59448.1"/>
    <property type="molecule type" value="Genomic_DNA"/>
</dbReference>